<feature type="transmembrane region" description="Helical" evidence="1">
    <location>
        <begin position="42"/>
        <end position="59"/>
    </location>
</feature>
<gene>
    <name evidence="2" type="ORF">WDU96_04370</name>
</gene>
<dbReference type="EMBL" id="JBBDGL010000001">
    <property type="protein sequence ID" value="MEJ1154837.1"/>
    <property type="molecule type" value="Genomic_DNA"/>
</dbReference>
<name>A0ABU8LRE9_9MICO</name>
<dbReference type="Proteomes" id="UP001368654">
    <property type="component" value="Unassembled WGS sequence"/>
</dbReference>
<comment type="caution">
    <text evidence="2">The sequence shown here is derived from an EMBL/GenBank/DDBJ whole genome shotgun (WGS) entry which is preliminary data.</text>
</comment>
<organism evidence="2 3">
    <name type="scientific">Microbacterium marmarense</name>
    <dbReference type="NCBI Taxonomy" id="3122051"/>
    <lineage>
        <taxon>Bacteria</taxon>
        <taxon>Bacillati</taxon>
        <taxon>Actinomycetota</taxon>
        <taxon>Actinomycetes</taxon>
        <taxon>Micrococcales</taxon>
        <taxon>Microbacteriaceae</taxon>
        <taxon>Microbacterium</taxon>
    </lineage>
</organism>
<protein>
    <submittedName>
        <fullName evidence="2">DUF5684 domain-containing protein</fullName>
    </submittedName>
</protein>
<dbReference type="RefSeq" id="WP_337337265.1">
    <property type="nucleotide sequence ID" value="NZ_JBBDGL010000001.1"/>
</dbReference>
<evidence type="ECO:0000256" key="1">
    <source>
        <dbReference type="SAM" id="Phobius"/>
    </source>
</evidence>
<keyword evidence="1" id="KW-0812">Transmembrane</keyword>
<keyword evidence="3" id="KW-1185">Reference proteome</keyword>
<proteinExistence type="predicted"/>
<accession>A0ABU8LRE9</accession>
<evidence type="ECO:0000313" key="3">
    <source>
        <dbReference type="Proteomes" id="UP001368654"/>
    </source>
</evidence>
<keyword evidence="1" id="KW-0472">Membrane</keyword>
<feature type="transmembrane region" description="Helical" evidence="1">
    <location>
        <begin position="100"/>
        <end position="119"/>
    </location>
</feature>
<dbReference type="Pfam" id="PF18936">
    <property type="entry name" value="DUF5684"/>
    <property type="match status" value="1"/>
</dbReference>
<reference evidence="2 3" key="1">
    <citation type="submission" date="2024-02" db="EMBL/GenBank/DDBJ databases">
        <authorList>
            <person name="Saticioglu I.B."/>
        </authorList>
    </citation>
    <scope>NUCLEOTIDE SEQUENCE [LARGE SCALE GENOMIC DNA]</scope>
    <source>
        <strain evidence="2 3">Mu-86</strain>
    </source>
</reference>
<feature type="transmembrane region" description="Helical" evidence="1">
    <location>
        <begin position="65"/>
        <end position="88"/>
    </location>
</feature>
<dbReference type="InterPro" id="IPR043739">
    <property type="entry name" value="DUF5684"/>
</dbReference>
<keyword evidence="1" id="KW-1133">Transmembrane helix</keyword>
<feature type="transmembrane region" description="Helical" evidence="1">
    <location>
        <begin position="13"/>
        <end position="35"/>
    </location>
</feature>
<sequence>MLNMNSVTSTADIGTLFGSISIPGIIVYVLVAVALWRVFDKAGYPGILAIIPIVNFFVLTKIAGFSAWLGLLFLVPIVNIVFSIIVALRVGRAFDKGGVFSFFLLWMFAFIGYFIIGFGKETYTKPV</sequence>
<evidence type="ECO:0000313" key="2">
    <source>
        <dbReference type="EMBL" id="MEJ1154837.1"/>
    </source>
</evidence>